<gene>
    <name evidence="2" type="ORF">C2G38_2202221</name>
</gene>
<feature type="transmembrane region" description="Helical" evidence="1">
    <location>
        <begin position="44"/>
        <end position="70"/>
    </location>
</feature>
<keyword evidence="1" id="KW-1133">Transmembrane helix</keyword>
<keyword evidence="1" id="KW-0472">Membrane</keyword>
<evidence type="ECO:0000256" key="1">
    <source>
        <dbReference type="SAM" id="Phobius"/>
    </source>
</evidence>
<organism evidence="2 3">
    <name type="scientific">Gigaspora rosea</name>
    <dbReference type="NCBI Taxonomy" id="44941"/>
    <lineage>
        <taxon>Eukaryota</taxon>
        <taxon>Fungi</taxon>
        <taxon>Fungi incertae sedis</taxon>
        <taxon>Mucoromycota</taxon>
        <taxon>Glomeromycotina</taxon>
        <taxon>Glomeromycetes</taxon>
        <taxon>Diversisporales</taxon>
        <taxon>Gigasporaceae</taxon>
        <taxon>Gigaspora</taxon>
    </lineage>
</organism>
<keyword evidence="3" id="KW-1185">Reference proteome</keyword>
<protein>
    <submittedName>
        <fullName evidence="2">Uncharacterized protein</fullName>
    </submittedName>
</protein>
<reference evidence="2 3" key="1">
    <citation type="submission" date="2018-06" db="EMBL/GenBank/DDBJ databases">
        <title>Comparative genomics reveals the genomic features of Rhizophagus irregularis, R. cerebriforme, R. diaphanum and Gigaspora rosea, and their symbiotic lifestyle signature.</title>
        <authorList>
            <person name="Morin E."/>
            <person name="San Clemente H."/>
            <person name="Chen E.C.H."/>
            <person name="De La Providencia I."/>
            <person name="Hainaut M."/>
            <person name="Kuo A."/>
            <person name="Kohler A."/>
            <person name="Murat C."/>
            <person name="Tang N."/>
            <person name="Roy S."/>
            <person name="Loubradou J."/>
            <person name="Henrissat B."/>
            <person name="Grigoriev I.V."/>
            <person name="Corradi N."/>
            <person name="Roux C."/>
            <person name="Martin F.M."/>
        </authorList>
    </citation>
    <scope>NUCLEOTIDE SEQUENCE [LARGE SCALE GENOMIC DNA]</scope>
    <source>
        <strain evidence="2 3">DAOM 194757</strain>
    </source>
</reference>
<dbReference type="Proteomes" id="UP000266673">
    <property type="component" value="Unassembled WGS sequence"/>
</dbReference>
<evidence type="ECO:0000313" key="2">
    <source>
        <dbReference type="EMBL" id="RIB11907.1"/>
    </source>
</evidence>
<name>A0A397URR0_9GLOM</name>
<accession>A0A397URR0</accession>
<evidence type="ECO:0000313" key="3">
    <source>
        <dbReference type="Proteomes" id="UP000266673"/>
    </source>
</evidence>
<dbReference type="AlphaFoldDB" id="A0A397URR0"/>
<comment type="caution">
    <text evidence="2">The sequence shown here is derived from an EMBL/GenBank/DDBJ whole genome shotgun (WGS) entry which is preliminary data.</text>
</comment>
<proteinExistence type="predicted"/>
<keyword evidence="1" id="KW-0812">Transmembrane</keyword>
<sequence length="97" mass="11496">MIVYKTNKDGYLQYCHDKLKSSPEYSSKTDSDLNNTCDDLFRKYFIIIILITGLHFVISSYFAIIVAAYADTFRSHHDDEFSSRYYLTREQNQPYKI</sequence>
<dbReference type="OrthoDB" id="2429719at2759"/>
<dbReference type="EMBL" id="QKWP01001084">
    <property type="protein sequence ID" value="RIB11907.1"/>
    <property type="molecule type" value="Genomic_DNA"/>
</dbReference>